<reference evidence="2 3" key="1">
    <citation type="submission" date="2013-09" db="EMBL/GenBank/DDBJ databases">
        <title>Corchorus capsularis genome sequencing.</title>
        <authorList>
            <person name="Alam M."/>
            <person name="Haque M.S."/>
            <person name="Islam M.S."/>
            <person name="Emdad E.M."/>
            <person name="Islam M.M."/>
            <person name="Ahmed B."/>
            <person name="Halim A."/>
            <person name="Hossen Q.M.M."/>
            <person name="Hossain M.Z."/>
            <person name="Ahmed R."/>
            <person name="Khan M.M."/>
            <person name="Islam R."/>
            <person name="Rashid M.M."/>
            <person name="Khan S.A."/>
            <person name="Rahman M.S."/>
            <person name="Alam M."/>
        </authorList>
    </citation>
    <scope>NUCLEOTIDE SEQUENCE [LARGE SCALE GENOMIC DNA]</scope>
    <source>
        <strain evidence="3">cv. CVL-1</strain>
        <tissue evidence="2">Whole seedling</tissue>
    </source>
</reference>
<evidence type="ECO:0000313" key="2">
    <source>
        <dbReference type="EMBL" id="OMO54404.1"/>
    </source>
</evidence>
<feature type="non-terminal residue" evidence="2">
    <location>
        <position position="94"/>
    </location>
</feature>
<accession>A0A1R3G8I9</accession>
<gene>
    <name evidence="2" type="ORF">CCACVL1_27839</name>
</gene>
<sequence>MATETEQDAATMVELPRQNNQKQAKQVEKEKGPFGTWMVAQPQRREKTKKKQSATMAVGETSVNNGLIFIKYRDSDCYSKNNNTVMLLTDATYE</sequence>
<name>A0A1R3G8I9_COCAP</name>
<comment type="caution">
    <text evidence="2">The sequence shown here is derived from an EMBL/GenBank/DDBJ whole genome shotgun (WGS) entry which is preliminary data.</text>
</comment>
<evidence type="ECO:0000256" key="1">
    <source>
        <dbReference type="SAM" id="MobiDB-lite"/>
    </source>
</evidence>
<organism evidence="2 3">
    <name type="scientific">Corchorus capsularis</name>
    <name type="common">Jute</name>
    <dbReference type="NCBI Taxonomy" id="210143"/>
    <lineage>
        <taxon>Eukaryota</taxon>
        <taxon>Viridiplantae</taxon>
        <taxon>Streptophyta</taxon>
        <taxon>Embryophyta</taxon>
        <taxon>Tracheophyta</taxon>
        <taxon>Spermatophyta</taxon>
        <taxon>Magnoliopsida</taxon>
        <taxon>eudicotyledons</taxon>
        <taxon>Gunneridae</taxon>
        <taxon>Pentapetalae</taxon>
        <taxon>rosids</taxon>
        <taxon>malvids</taxon>
        <taxon>Malvales</taxon>
        <taxon>Malvaceae</taxon>
        <taxon>Grewioideae</taxon>
        <taxon>Apeibeae</taxon>
        <taxon>Corchorus</taxon>
    </lineage>
</organism>
<keyword evidence="3" id="KW-1185">Reference proteome</keyword>
<evidence type="ECO:0000313" key="3">
    <source>
        <dbReference type="Proteomes" id="UP000188268"/>
    </source>
</evidence>
<proteinExistence type="predicted"/>
<dbReference type="Proteomes" id="UP000188268">
    <property type="component" value="Unassembled WGS sequence"/>
</dbReference>
<protein>
    <submittedName>
        <fullName evidence="2">Uncharacterized protein</fullName>
    </submittedName>
</protein>
<dbReference type="Gramene" id="OMO54404">
    <property type="protein sequence ID" value="OMO54404"/>
    <property type="gene ID" value="CCACVL1_27839"/>
</dbReference>
<dbReference type="EMBL" id="AWWV01014982">
    <property type="protein sequence ID" value="OMO54404.1"/>
    <property type="molecule type" value="Genomic_DNA"/>
</dbReference>
<dbReference type="AlphaFoldDB" id="A0A1R3G8I9"/>
<feature type="region of interest" description="Disordered" evidence="1">
    <location>
        <begin position="1"/>
        <end position="34"/>
    </location>
</feature>